<keyword evidence="4" id="KW-0378">Hydrolase</keyword>
<proteinExistence type="inferred from homology"/>
<dbReference type="EMBL" id="CP034464">
    <property type="protein sequence ID" value="AZP14122.1"/>
    <property type="molecule type" value="Genomic_DNA"/>
</dbReference>
<comment type="similarity">
    <text evidence="1">Belongs to the peptidase S9C family.</text>
</comment>
<evidence type="ECO:0000256" key="5">
    <source>
        <dbReference type="ARBA" id="ARBA00022825"/>
    </source>
</evidence>
<dbReference type="InterPro" id="IPR011659">
    <property type="entry name" value="WD40"/>
</dbReference>
<dbReference type="KEGG" id="upv:EJN92_20235"/>
<dbReference type="FunFam" id="3.40.50.1820:FF:000028">
    <property type="entry name" value="S9 family peptidase"/>
    <property type="match status" value="1"/>
</dbReference>
<keyword evidence="10" id="KW-1185">Reference proteome</keyword>
<dbReference type="InterPro" id="IPR001375">
    <property type="entry name" value="Peptidase_S9_cat"/>
</dbReference>
<evidence type="ECO:0000259" key="8">
    <source>
        <dbReference type="Pfam" id="PF00326"/>
    </source>
</evidence>
<dbReference type="GO" id="GO:0004252">
    <property type="term" value="F:serine-type endopeptidase activity"/>
    <property type="evidence" value="ECO:0007669"/>
    <property type="project" value="TreeGrafter"/>
</dbReference>
<reference evidence="9 10" key="1">
    <citation type="journal article" date="2011" name="Int. J. Syst. Evol. Microbiol.">
        <title>Description of Undibacterium oligocarboniphilum sp. nov., isolated from purified water, and Undibacterium pigrum strain CCUG 49012 as the type strain of Undibacterium parvum sp. nov., and emended descriptions of the genus Undibacterium and the species Undibacterium pigrum.</title>
        <authorList>
            <person name="Eder W."/>
            <person name="Wanner G."/>
            <person name="Ludwig W."/>
            <person name="Busse H.J."/>
            <person name="Ziemke-Kageler F."/>
            <person name="Lang E."/>
        </authorList>
    </citation>
    <scope>NUCLEOTIDE SEQUENCE [LARGE SCALE GENOMIC DNA]</scope>
    <source>
        <strain evidence="9 10">DSM 23061</strain>
    </source>
</reference>
<feature type="domain" description="Peptidase S9 prolyl oligopeptidase catalytic" evidence="8">
    <location>
        <begin position="515"/>
        <end position="725"/>
    </location>
</feature>
<feature type="chain" id="PRO_5019356840" evidence="7">
    <location>
        <begin position="26"/>
        <end position="730"/>
    </location>
</feature>
<evidence type="ECO:0000256" key="6">
    <source>
        <dbReference type="SAM" id="MobiDB-lite"/>
    </source>
</evidence>
<evidence type="ECO:0000313" key="10">
    <source>
        <dbReference type="Proteomes" id="UP000275663"/>
    </source>
</evidence>
<accession>A0A3S9HPS7</accession>
<evidence type="ECO:0000256" key="4">
    <source>
        <dbReference type="ARBA" id="ARBA00022801"/>
    </source>
</evidence>
<sequence length="730" mass="80400">MTSSKLVFLSSLFCASTVLSSAALATENATVQQRGFTVEDMVKMERISKPVLSPDGKQVIYQLRRADLVKNRGLTDLMLLALEGDAKAAPLRLTQDSSKPDANNTSPEWSADGKSVYFISTRSGSAQVWRRGLNASNPDPAIEALPSMVQITDLPLPVESFRVSPSQDRIAVSLEVFRDCADLACSKQRLDKIEKQQASGRTYQQLFVRHWDSWADGRRLVLFSAPLSASGRVSSEPVSLSGTLDADVHSKPDGDQADYQFSPDGKSIVFAARVAGKAEAWSTNFDLYQVPAVGGLAPKNLTADNLAWDAKPAFSPDGRTLAYLAMKRAGFEADRFQMVLLDLASGKKRLLAEKWDRTVQEFSWAQDSKSLYVAAEELGQRKLFSIDAASSTVRTLTGLGEVTGFDVQGNSLVIAQNNLANSTQLFTAKLDQLDKPGKLNKGDNGGAGWQQVTQVNTELLSQVKFGDYQQFSFKGAKGDTVHGYVMQPWNAKAGEKYPIAFLVHGGPQGSFGNSWGYRWNPQTYAGAGYGVVFIDFHGSTGYGQAFTDSISGDWGGAPLEDLKKGMAAATQQFPWLDRSKACALGASYGGYMMNWIQGNWADGFQCIVAHAGVFDTRSMYYSTEELWFNEWENGGTYYDAAAKHEKFNPVNHVKKWKTPMLVIQGELDFRIPSAQSLGSFTALQRRGIESKLLIFPDENHHILKPANSLLWHHTVNDWLQQHLQKLTFSF</sequence>
<evidence type="ECO:0000313" key="9">
    <source>
        <dbReference type="EMBL" id="AZP14122.1"/>
    </source>
</evidence>
<evidence type="ECO:0000256" key="1">
    <source>
        <dbReference type="ARBA" id="ARBA00010040"/>
    </source>
</evidence>
<evidence type="ECO:0000256" key="7">
    <source>
        <dbReference type="SAM" id="SignalP"/>
    </source>
</evidence>
<organism evidence="9 10">
    <name type="scientific">Undibacterium parvum</name>
    <dbReference type="NCBI Taxonomy" id="401471"/>
    <lineage>
        <taxon>Bacteria</taxon>
        <taxon>Pseudomonadati</taxon>
        <taxon>Pseudomonadota</taxon>
        <taxon>Betaproteobacteria</taxon>
        <taxon>Burkholderiales</taxon>
        <taxon>Oxalobacteraceae</taxon>
        <taxon>Undibacterium</taxon>
    </lineage>
</organism>
<dbReference type="Gene3D" id="2.120.10.30">
    <property type="entry name" value="TolB, C-terminal domain"/>
    <property type="match status" value="1"/>
</dbReference>
<dbReference type="AlphaFoldDB" id="A0A3S9HPS7"/>
<dbReference type="Pfam" id="PF07676">
    <property type="entry name" value="PD40"/>
    <property type="match status" value="3"/>
</dbReference>
<dbReference type="InterPro" id="IPR011042">
    <property type="entry name" value="6-blade_b-propeller_TolB-like"/>
</dbReference>
<dbReference type="Gene3D" id="2.120.10.60">
    <property type="entry name" value="Tricorn protease N-terminal domain"/>
    <property type="match status" value="1"/>
</dbReference>
<protein>
    <submittedName>
        <fullName evidence="9">S9 family peptidase</fullName>
    </submittedName>
</protein>
<evidence type="ECO:0000256" key="3">
    <source>
        <dbReference type="ARBA" id="ARBA00022729"/>
    </source>
</evidence>
<feature type="signal peptide" evidence="7">
    <location>
        <begin position="1"/>
        <end position="25"/>
    </location>
</feature>
<dbReference type="Gene3D" id="3.40.50.1820">
    <property type="entry name" value="alpha/beta hydrolase"/>
    <property type="match status" value="1"/>
</dbReference>
<dbReference type="SUPFAM" id="SSF53474">
    <property type="entry name" value="alpha/beta-Hydrolases"/>
    <property type="match status" value="1"/>
</dbReference>
<dbReference type="InterPro" id="IPR029058">
    <property type="entry name" value="AB_hydrolase_fold"/>
</dbReference>
<dbReference type="PANTHER" id="PTHR42776">
    <property type="entry name" value="SERINE PEPTIDASE S9 FAMILY MEMBER"/>
    <property type="match status" value="1"/>
</dbReference>
<keyword evidence="2" id="KW-0645">Protease</keyword>
<dbReference type="OrthoDB" id="262125at2"/>
<dbReference type="PANTHER" id="PTHR42776:SF13">
    <property type="entry name" value="DIPEPTIDYL-PEPTIDASE 5"/>
    <property type="match status" value="1"/>
</dbReference>
<keyword evidence="5" id="KW-0720">Serine protease</keyword>
<keyword evidence="3 7" id="KW-0732">Signal</keyword>
<dbReference type="SUPFAM" id="SSF82171">
    <property type="entry name" value="DPP6 N-terminal domain-like"/>
    <property type="match status" value="1"/>
</dbReference>
<feature type="compositionally biased region" description="Polar residues" evidence="6">
    <location>
        <begin position="231"/>
        <end position="242"/>
    </location>
</feature>
<dbReference type="Pfam" id="PF00326">
    <property type="entry name" value="Peptidase_S9"/>
    <property type="match status" value="1"/>
</dbReference>
<dbReference type="RefSeq" id="WP_126129483.1">
    <property type="nucleotide sequence ID" value="NZ_CP034464.1"/>
</dbReference>
<evidence type="ECO:0000256" key="2">
    <source>
        <dbReference type="ARBA" id="ARBA00022670"/>
    </source>
</evidence>
<name>A0A3S9HPS7_9BURK</name>
<dbReference type="GO" id="GO:0006508">
    <property type="term" value="P:proteolysis"/>
    <property type="evidence" value="ECO:0007669"/>
    <property type="project" value="UniProtKB-KW"/>
</dbReference>
<feature type="region of interest" description="Disordered" evidence="6">
    <location>
        <begin position="231"/>
        <end position="255"/>
    </location>
</feature>
<dbReference type="Proteomes" id="UP000275663">
    <property type="component" value="Chromosome"/>
</dbReference>
<gene>
    <name evidence="9" type="ORF">EJN92_20235</name>
</gene>